<evidence type="ECO:0000256" key="3">
    <source>
        <dbReference type="ARBA" id="ARBA00022692"/>
    </source>
</evidence>
<keyword evidence="5 6" id="KW-0472">Membrane</keyword>
<accession>A0A094Q0M3</accession>
<evidence type="ECO:0000256" key="4">
    <source>
        <dbReference type="ARBA" id="ARBA00022989"/>
    </source>
</evidence>
<keyword evidence="3 6" id="KW-0812">Transmembrane</keyword>
<dbReference type="InterPro" id="IPR001123">
    <property type="entry name" value="LeuE-type"/>
</dbReference>
<gene>
    <name evidence="7" type="ORF">GM51_9975</name>
</gene>
<keyword evidence="4 6" id="KW-1133">Transmembrane helix</keyword>
<evidence type="ECO:0000256" key="6">
    <source>
        <dbReference type="SAM" id="Phobius"/>
    </source>
</evidence>
<evidence type="ECO:0000256" key="1">
    <source>
        <dbReference type="ARBA" id="ARBA00004651"/>
    </source>
</evidence>
<evidence type="ECO:0000256" key="5">
    <source>
        <dbReference type="ARBA" id="ARBA00023136"/>
    </source>
</evidence>
<sequence length="206" mass="22111">MEYLIQGLLLGLGVGLAPGPLLALVISASLRGGVSHGLRVALSPLITDLPIIVVSLFVLQQVNDSAIGFLSIVGALVLVYFAYESWIAGKNDPQKNINIDISIGSTKTTLFKAILTNVVNPSAWLFWMTAGGTLLTAGWNKGFWDALGFLFGFYLLLVGSKAALAFGLGTSRNKMPMWVYQLLVRIAAVLLLVLGIQLIRSGINYF</sequence>
<evidence type="ECO:0000313" key="7">
    <source>
        <dbReference type="EMBL" id="KGA17655.1"/>
    </source>
</evidence>
<feature type="transmembrane region" description="Helical" evidence="6">
    <location>
        <begin position="146"/>
        <end position="166"/>
    </location>
</feature>
<evidence type="ECO:0000256" key="2">
    <source>
        <dbReference type="ARBA" id="ARBA00022475"/>
    </source>
</evidence>
<dbReference type="PANTHER" id="PTHR30086:SF20">
    <property type="entry name" value="ARGININE EXPORTER PROTEIN ARGO-RELATED"/>
    <property type="match status" value="1"/>
</dbReference>
<dbReference type="GO" id="GO:0015171">
    <property type="term" value="F:amino acid transmembrane transporter activity"/>
    <property type="evidence" value="ECO:0007669"/>
    <property type="project" value="TreeGrafter"/>
</dbReference>
<feature type="transmembrane region" description="Helical" evidence="6">
    <location>
        <begin position="39"/>
        <end position="59"/>
    </location>
</feature>
<dbReference type="PANTHER" id="PTHR30086">
    <property type="entry name" value="ARGININE EXPORTER PROTEIN ARGO"/>
    <property type="match status" value="1"/>
</dbReference>
<comment type="caution">
    <text evidence="7">The sequence shown here is derived from an EMBL/GenBank/DDBJ whole genome shotgun (WGS) entry which is preliminary data.</text>
</comment>
<proteinExistence type="predicted"/>
<protein>
    <recommendedName>
        <fullName evidence="8">Lysine transporter LysE</fullName>
    </recommendedName>
</protein>
<name>A0A094Q0M3_9ZZZZ</name>
<dbReference type="Pfam" id="PF01810">
    <property type="entry name" value="LysE"/>
    <property type="match status" value="1"/>
</dbReference>
<reference evidence="7" key="1">
    <citation type="submission" date="2014-06" db="EMBL/GenBank/DDBJ databases">
        <title>Key roles for freshwater Actinobacteria revealed by deep metagenomic sequencing.</title>
        <authorList>
            <person name="Ghai R."/>
            <person name="Mizuno C.M."/>
            <person name="Picazo A."/>
            <person name="Camacho A."/>
            <person name="Rodriguez-Valera F."/>
        </authorList>
    </citation>
    <scope>NUCLEOTIDE SEQUENCE</scope>
</reference>
<comment type="subcellular location">
    <subcellularLocation>
        <location evidence="1">Cell membrane</location>
        <topology evidence="1">Multi-pass membrane protein</topology>
    </subcellularLocation>
</comment>
<dbReference type="EMBL" id="JNSL01000057">
    <property type="protein sequence ID" value="KGA17655.1"/>
    <property type="molecule type" value="Genomic_DNA"/>
</dbReference>
<feature type="transmembrane region" description="Helical" evidence="6">
    <location>
        <begin position="66"/>
        <end position="83"/>
    </location>
</feature>
<dbReference type="AlphaFoldDB" id="A0A094Q0M3"/>
<keyword evidence="2" id="KW-1003">Cell membrane</keyword>
<evidence type="ECO:0008006" key="8">
    <source>
        <dbReference type="Google" id="ProtNLM"/>
    </source>
</evidence>
<organism evidence="7">
    <name type="scientific">freshwater metagenome</name>
    <dbReference type="NCBI Taxonomy" id="449393"/>
    <lineage>
        <taxon>unclassified sequences</taxon>
        <taxon>metagenomes</taxon>
        <taxon>ecological metagenomes</taxon>
    </lineage>
</organism>
<feature type="transmembrane region" description="Helical" evidence="6">
    <location>
        <begin position="178"/>
        <end position="199"/>
    </location>
</feature>
<dbReference type="GO" id="GO:0005886">
    <property type="term" value="C:plasma membrane"/>
    <property type="evidence" value="ECO:0007669"/>
    <property type="project" value="UniProtKB-SubCell"/>
</dbReference>